<dbReference type="PANTHER" id="PTHR36011:SF1">
    <property type="entry name" value="BAT2 DOMAIN PROTEIN"/>
    <property type="match status" value="1"/>
</dbReference>
<proteinExistence type="predicted"/>
<comment type="caution">
    <text evidence="3">The sequence shown here is derived from an EMBL/GenBank/DDBJ whole genome shotgun (WGS) entry which is preliminary data.</text>
</comment>
<keyword evidence="4" id="KW-1185">Reference proteome</keyword>
<feature type="compositionally biased region" description="Basic and acidic residues" evidence="1">
    <location>
        <begin position="1"/>
        <end position="13"/>
    </location>
</feature>
<dbReference type="Proteomes" id="UP000289738">
    <property type="component" value="Chromosome A10"/>
</dbReference>
<evidence type="ECO:0000313" key="3">
    <source>
        <dbReference type="EMBL" id="RYR32231.1"/>
    </source>
</evidence>
<feature type="region of interest" description="Disordered" evidence="1">
    <location>
        <begin position="72"/>
        <end position="106"/>
    </location>
</feature>
<dbReference type="InterPro" id="IPR056700">
    <property type="entry name" value="DUF7798"/>
</dbReference>
<feature type="compositionally biased region" description="Basic and acidic residues" evidence="1">
    <location>
        <begin position="74"/>
        <end position="97"/>
    </location>
</feature>
<dbReference type="EMBL" id="SDMP01000010">
    <property type="protein sequence ID" value="RYR32231.1"/>
    <property type="molecule type" value="Genomic_DNA"/>
</dbReference>
<feature type="region of interest" description="Disordered" evidence="1">
    <location>
        <begin position="1"/>
        <end position="37"/>
    </location>
</feature>
<feature type="domain" description="DUF7798" evidence="2">
    <location>
        <begin position="262"/>
        <end position="523"/>
    </location>
</feature>
<protein>
    <recommendedName>
        <fullName evidence="2">DUF7798 domain-containing protein</fullName>
    </recommendedName>
</protein>
<feature type="region of interest" description="Disordered" evidence="1">
    <location>
        <begin position="328"/>
        <end position="348"/>
    </location>
</feature>
<sequence>MDDKTQPLNKKNDDDEEDNVVAERQEPNPPAATGGWGFSSFSFLSDLQKAAAVAAEEISRNAAAVAETASKSFAELHDGAEDSEPEKDAAGESPTEKESDDEDDKLRKSALDKLEKASEDSLLSQAIIKGLLSLFFSGRMGLGLLICYLDSLKVFDNSVETFASGAWTALGNAWRGSTELVQRLENSASNLAGSVQQGGPPGPNATSLLETGKAFTAKGMQVLEYVGKETMDLLISETGIDVEKPNTEGGEQKDEDQLSEEVTFDRCFYIYGGPEQLEELEALSSHYALLFNRRKAKLSAEQKSVYDGKLKEVQQIFNLSTEMDGSSADLNKGKTVKRENEGSGDEMKNLHDSSVNKAAEMAAGFTNVLAGLAVNDIIQRTTGRLESLHSEGVHRLSEMCCFSVSQLLMLGKSIISCANKTEDGEVDEDKVNIEWPEDVSAKAKIIRLNAQTMIGYVEAVSNSFITGISDVTEAYQAAIKVVTTPAESHTDYPQKSVPEKATTFSEHLRADQATAISKIQDGDFRNAHCSSMRLRYMSTFDVSEDNPRTMMLNRKKSIQ</sequence>
<feature type="compositionally biased region" description="Basic and acidic residues" evidence="1">
    <location>
        <begin position="336"/>
        <end position="348"/>
    </location>
</feature>
<accession>A0A445B0P0</accession>
<reference evidence="3 4" key="1">
    <citation type="submission" date="2019-01" db="EMBL/GenBank/DDBJ databases">
        <title>Sequencing of cultivated peanut Arachis hypogaea provides insights into genome evolution and oil improvement.</title>
        <authorList>
            <person name="Chen X."/>
        </authorList>
    </citation>
    <scope>NUCLEOTIDE SEQUENCE [LARGE SCALE GENOMIC DNA]</scope>
    <source>
        <strain evidence="4">cv. Fuhuasheng</strain>
        <tissue evidence="3">Leaves</tissue>
    </source>
</reference>
<dbReference type="PANTHER" id="PTHR36011">
    <property type="entry name" value="BAT2 DOMAIN PROTEIN"/>
    <property type="match status" value="1"/>
</dbReference>
<dbReference type="AlphaFoldDB" id="A0A445B0P0"/>
<evidence type="ECO:0000313" key="4">
    <source>
        <dbReference type="Proteomes" id="UP000289738"/>
    </source>
</evidence>
<gene>
    <name evidence="3" type="ORF">Ahy_A10g046818</name>
</gene>
<name>A0A445B0P0_ARAHY</name>
<dbReference type="STRING" id="3818.A0A445B0P0"/>
<evidence type="ECO:0000259" key="2">
    <source>
        <dbReference type="Pfam" id="PF25074"/>
    </source>
</evidence>
<dbReference type="Pfam" id="PF25074">
    <property type="entry name" value="DUF7798"/>
    <property type="match status" value="1"/>
</dbReference>
<organism evidence="3 4">
    <name type="scientific">Arachis hypogaea</name>
    <name type="common">Peanut</name>
    <dbReference type="NCBI Taxonomy" id="3818"/>
    <lineage>
        <taxon>Eukaryota</taxon>
        <taxon>Viridiplantae</taxon>
        <taxon>Streptophyta</taxon>
        <taxon>Embryophyta</taxon>
        <taxon>Tracheophyta</taxon>
        <taxon>Spermatophyta</taxon>
        <taxon>Magnoliopsida</taxon>
        <taxon>eudicotyledons</taxon>
        <taxon>Gunneridae</taxon>
        <taxon>Pentapetalae</taxon>
        <taxon>rosids</taxon>
        <taxon>fabids</taxon>
        <taxon>Fabales</taxon>
        <taxon>Fabaceae</taxon>
        <taxon>Papilionoideae</taxon>
        <taxon>50 kb inversion clade</taxon>
        <taxon>dalbergioids sensu lato</taxon>
        <taxon>Dalbergieae</taxon>
        <taxon>Pterocarpus clade</taxon>
        <taxon>Arachis</taxon>
    </lineage>
</organism>
<evidence type="ECO:0000256" key="1">
    <source>
        <dbReference type="SAM" id="MobiDB-lite"/>
    </source>
</evidence>